<comment type="similarity">
    <text evidence="3">Belongs to the TmcAL family.</text>
</comment>
<dbReference type="InterPro" id="IPR008513">
    <property type="entry name" value="tRNA(Met)_cyd_acetate_ligase"/>
</dbReference>
<feature type="binding site" evidence="3">
    <location>
        <begin position="8"/>
        <end position="21"/>
    </location>
    <ligand>
        <name>ATP</name>
        <dbReference type="ChEBI" id="CHEBI:30616"/>
    </ligand>
</feature>
<evidence type="ECO:0000313" key="5">
    <source>
        <dbReference type="Proteomes" id="UP000831859"/>
    </source>
</evidence>
<reference evidence="4 5" key="1">
    <citation type="journal article" date="2022" name="Int. J. Syst. Evol. Microbiol.">
        <title>Apilactobacillus apisilvae sp. nov., Nicolia spurrieriana gen. nov. sp. nov., Bombilactobacillus folatiphilus sp. nov. and Bombilactobacillus thymidiniphilus sp. nov., four new lactic acid bacterial isolates from stingless bees Tetragonula carbonaria and Austroplebeia australis.</title>
        <authorList>
            <person name="Oliphant S.A."/>
            <person name="Watson-Haigh N.S."/>
            <person name="Sumby K.M."/>
            <person name="Gardner J."/>
            <person name="Groom S."/>
            <person name="Jiranek V."/>
        </authorList>
    </citation>
    <scope>NUCLEOTIDE SEQUENCE [LARGE SCALE GENOMIC DNA]</scope>
    <source>
        <strain evidence="4 5">SG5_A10</strain>
    </source>
</reference>
<accession>A0ABY4PHI5</accession>
<dbReference type="InterPro" id="IPR014729">
    <property type="entry name" value="Rossmann-like_a/b/a_fold"/>
</dbReference>
<evidence type="ECO:0000256" key="1">
    <source>
        <dbReference type="ARBA" id="ARBA00022598"/>
    </source>
</evidence>
<dbReference type="PANTHER" id="PTHR37825">
    <property type="entry name" value="TRNA(MET) CYTIDINE ACETATE LIGASE"/>
    <property type="match status" value="1"/>
</dbReference>
<keyword evidence="3" id="KW-0067">ATP-binding</keyword>
<keyword evidence="3" id="KW-0547">Nucleotide-binding</keyword>
<name>A0ABY4PHI5_9LACO</name>
<keyword evidence="5" id="KW-1185">Reference proteome</keyword>
<keyword evidence="1 3" id="KW-0436">Ligase</keyword>
<comment type="function">
    <text evidence="3">Catalyzes the formation of N(4)-acetylcytidine (ac(4)C) at the wobble position of elongator tRNA(Met), using acetate and ATP as substrates. First activates an acetate ion to form acetyladenylate (Ac-AMP) and then transfers the acetyl group to tRNA to form ac(4)C34.</text>
</comment>
<dbReference type="Gene3D" id="3.40.50.620">
    <property type="entry name" value="HUPs"/>
    <property type="match status" value="1"/>
</dbReference>
<organism evidence="4 5">
    <name type="scientific">Apilactobacillus apisilvae</name>
    <dbReference type="NCBI Taxonomy" id="2923364"/>
    <lineage>
        <taxon>Bacteria</taxon>
        <taxon>Bacillati</taxon>
        <taxon>Bacillota</taxon>
        <taxon>Bacilli</taxon>
        <taxon>Lactobacillales</taxon>
        <taxon>Lactobacillaceae</taxon>
        <taxon>Apilactobacillus</taxon>
    </lineage>
</organism>
<protein>
    <recommendedName>
        <fullName evidence="3">tRNA(Met) cytidine acetate ligase</fullName>
        <ecNumber evidence="3">6.3.4.-</ecNumber>
    </recommendedName>
</protein>
<dbReference type="EMBL" id="CP093362">
    <property type="protein sequence ID" value="UQS85280.1"/>
    <property type="molecule type" value="Genomic_DNA"/>
</dbReference>
<dbReference type="RefSeq" id="WP_249511257.1">
    <property type="nucleotide sequence ID" value="NZ_CP093362.1"/>
</dbReference>
<comment type="catalytic activity">
    <reaction evidence="3">
        <text>cytidine(34) in elongator tRNA(Met) + acetate + ATP = N(4)-acetylcytidine(34) in elongator tRNA(Met) + AMP + diphosphate</text>
        <dbReference type="Rhea" id="RHEA:58144"/>
        <dbReference type="Rhea" id="RHEA-COMP:10693"/>
        <dbReference type="Rhea" id="RHEA-COMP:10694"/>
        <dbReference type="ChEBI" id="CHEBI:30089"/>
        <dbReference type="ChEBI" id="CHEBI:30616"/>
        <dbReference type="ChEBI" id="CHEBI:33019"/>
        <dbReference type="ChEBI" id="CHEBI:74900"/>
        <dbReference type="ChEBI" id="CHEBI:82748"/>
        <dbReference type="ChEBI" id="CHEBI:456215"/>
    </reaction>
</comment>
<dbReference type="SUPFAM" id="SSF52374">
    <property type="entry name" value="Nucleotidylyl transferase"/>
    <property type="match status" value="1"/>
</dbReference>
<dbReference type="EC" id="6.3.4.-" evidence="3"/>
<comment type="subcellular location">
    <subcellularLocation>
        <location evidence="3">Cytoplasm</location>
    </subcellularLocation>
</comment>
<evidence type="ECO:0000256" key="2">
    <source>
        <dbReference type="ARBA" id="ARBA00022694"/>
    </source>
</evidence>
<sequence length="374" mass="43767">MLKAVGIISEYNPFHNGHLYHIKKAKALTHADICVVLMSGNWVQRGQPAILDKWDRTQMALDNGADLVLELPFQFAVQPVDIFAKYSVNILGSLNCTWLSFGSENPNLNFYELSKILVNDHKLFQDYNHTYSSLIKTAFLNKTGVMIDSPNDTLGLNYATYNNELNNSMKLVPIKRKDSNHSDTELSFDSISSASSIRKNIKQFQKIAPFVPQKTFDLLKNHQCINWNVFWDYLKYKILTSSLDDLKNIYQMNEGLEHRFKKYIYESNDFEHFLNKLKTKRYTYARLRRLCVYTLLNFKRSDFFKSQQYVRILGFNGLGRSYLRQEKKHVNMEVISKPNKKLLSNELLFDYRAGNVYSIASEKYEDLYRIPLIF</sequence>
<dbReference type="HAMAP" id="MF_01539">
    <property type="entry name" value="TmcAL"/>
    <property type="match status" value="1"/>
</dbReference>
<feature type="binding site" evidence="3">
    <location>
        <position position="176"/>
    </location>
    <ligand>
        <name>ATP</name>
        <dbReference type="ChEBI" id="CHEBI:30616"/>
    </ligand>
</feature>
<keyword evidence="3" id="KW-0694">RNA-binding</keyword>
<gene>
    <name evidence="3" type="primary">tmcAL</name>
    <name evidence="4" type="ORF">MOO46_01440</name>
</gene>
<dbReference type="Proteomes" id="UP000831859">
    <property type="component" value="Chromosome"/>
</dbReference>
<feature type="binding site" evidence="3">
    <location>
        <position position="151"/>
    </location>
    <ligand>
        <name>ATP</name>
        <dbReference type="ChEBI" id="CHEBI:30616"/>
    </ligand>
</feature>
<dbReference type="NCBIfam" id="NF010191">
    <property type="entry name" value="PRK13670.1"/>
    <property type="match status" value="1"/>
</dbReference>
<proteinExistence type="inferred from homology"/>
<feature type="binding site" evidence="3">
    <location>
        <position position="102"/>
    </location>
    <ligand>
        <name>ATP</name>
        <dbReference type="ChEBI" id="CHEBI:30616"/>
    </ligand>
</feature>
<evidence type="ECO:0000256" key="3">
    <source>
        <dbReference type="HAMAP-Rule" id="MF_01539"/>
    </source>
</evidence>
<dbReference type="PANTHER" id="PTHR37825:SF1">
    <property type="entry name" value="TRNA(MET) CYTIDINE ACETATE LIGASE"/>
    <property type="match status" value="1"/>
</dbReference>
<evidence type="ECO:0000313" key="4">
    <source>
        <dbReference type="EMBL" id="UQS85280.1"/>
    </source>
</evidence>
<keyword evidence="3" id="KW-0820">tRNA-binding</keyword>
<comment type="caution">
    <text evidence="3">Lacks conserved residue(s) required for the propagation of feature annotation.</text>
</comment>
<keyword evidence="2 3" id="KW-0819">tRNA processing</keyword>
<dbReference type="Pfam" id="PF05636">
    <property type="entry name" value="HIGH_NTase1"/>
    <property type="match status" value="1"/>
</dbReference>
<keyword evidence="3" id="KW-0963">Cytoplasm</keyword>